<name>A0A8J3KYY4_9ACTN</name>
<accession>A0A8J3KYY4</accession>
<feature type="domain" description="4-fold beta flower" evidence="2">
    <location>
        <begin position="4"/>
        <end position="88"/>
    </location>
</feature>
<comment type="caution">
    <text evidence="3">The sequence shown here is derived from an EMBL/GenBank/DDBJ whole genome shotgun (WGS) entry which is preliminary data.</text>
</comment>
<feature type="compositionally biased region" description="Low complexity" evidence="1">
    <location>
        <begin position="64"/>
        <end position="96"/>
    </location>
</feature>
<feature type="region of interest" description="Disordered" evidence="1">
    <location>
        <begin position="62"/>
        <end position="108"/>
    </location>
</feature>
<protein>
    <recommendedName>
        <fullName evidence="2">4-fold beta flower domain-containing protein</fullName>
    </recommendedName>
</protein>
<evidence type="ECO:0000313" key="4">
    <source>
        <dbReference type="Proteomes" id="UP000630887"/>
    </source>
</evidence>
<gene>
    <name evidence="3" type="ORF">Cco03nite_82470</name>
</gene>
<dbReference type="AlphaFoldDB" id="A0A8J3KYY4"/>
<evidence type="ECO:0000313" key="3">
    <source>
        <dbReference type="EMBL" id="GIG11547.1"/>
    </source>
</evidence>
<sequence>MTVYLFNSNGDWIAFRRSESDRYLWGSDSRWLGWFPWGDEHAVGTSGNYLGSVVRGNRLLAKLSPPSRANPAQPSSPAQPASPSSPASRAAIPMPSGFGDIPPAKLRK</sequence>
<dbReference type="Proteomes" id="UP000630887">
    <property type="component" value="Unassembled WGS sequence"/>
</dbReference>
<reference evidence="3 4" key="1">
    <citation type="submission" date="2021-01" db="EMBL/GenBank/DDBJ databases">
        <title>Whole genome shotgun sequence of Catellatospora coxensis NBRC 107359.</title>
        <authorList>
            <person name="Komaki H."/>
            <person name="Tamura T."/>
        </authorList>
    </citation>
    <scope>NUCLEOTIDE SEQUENCE [LARGE SCALE GENOMIC DNA]</scope>
    <source>
        <strain evidence="3 4">NBRC 107359</strain>
    </source>
</reference>
<evidence type="ECO:0000256" key="1">
    <source>
        <dbReference type="SAM" id="MobiDB-lite"/>
    </source>
</evidence>
<dbReference type="InterPro" id="IPR048911">
    <property type="entry name" value="Bflower"/>
</dbReference>
<evidence type="ECO:0000259" key="2">
    <source>
        <dbReference type="Pfam" id="PF21784"/>
    </source>
</evidence>
<keyword evidence="4" id="KW-1185">Reference proteome</keyword>
<dbReference type="EMBL" id="BONI01000148">
    <property type="protein sequence ID" value="GIG11547.1"/>
    <property type="molecule type" value="Genomic_DNA"/>
</dbReference>
<proteinExistence type="predicted"/>
<dbReference type="Pfam" id="PF21784">
    <property type="entry name" value="Bflower"/>
    <property type="match status" value="1"/>
</dbReference>
<organism evidence="3 4">
    <name type="scientific">Catellatospora coxensis</name>
    <dbReference type="NCBI Taxonomy" id="310354"/>
    <lineage>
        <taxon>Bacteria</taxon>
        <taxon>Bacillati</taxon>
        <taxon>Actinomycetota</taxon>
        <taxon>Actinomycetes</taxon>
        <taxon>Micromonosporales</taxon>
        <taxon>Micromonosporaceae</taxon>
        <taxon>Catellatospora</taxon>
    </lineage>
</organism>